<keyword evidence="3" id="KW-0378">Hydrolase</keyword>
<evidence type="ECO:0000313" key="7">
    <source>
        <dbReference type="Proteomes" id="UP001153148"/>
    </source>
</evidence>
<dbReference type="InterPro" id="IPR002018">
    <property type="entry name" value="CarbesteraseB"/>
</dbReference>
<name>A0ABN7P2T3_TIMPD</name>
<gene>
    <name evidence="6" type="ORF">TPAB3V08_LOCUS7998</name>
</gene>
<accession>A0ABN7P2T3</accession>
<evidence type="ECO:0000256" key="4">
    <source>
        <dbReference type="ARBA" id="ARBA00023180"/>
    </source>
</evidence>
<dbReference type="Proteomes" id="UP001153148">
    <property type="component" value="Unassembled WGS sequence"/>
</dbReference>
<keyword evidence="2" id="KW-0719">Serine esterase</keyword>
<dbReference type="SUPFAM" id="SSF53474">
    <property type="entry name" value="alpha/beta-Hydrolases"/>
    <property type="match status" value="1"/>
</dbReference>
<dbReference type="Gene3D" id="3.40.50.1820">
    <property type="entry name" value="alpha/beta hydrolase"/>
    <property type="match status" value="1"/>
</dbReference>
<comment type="caution">
    <text evidence="6">The sequence shown here is derived from an EMBL/GenBank/DDBJ whole genome shotgun (WGS) entry which is preliminary data.</text>
</comment>
<evidence type="ECO:0000256" key="3">
    <source>
        <dbReference type="ARBA" id="ARBA00022801"/>
    </source>
</evidence>
<dbReference type="PANTHER" id="PTHR43142">
    <property type="entry name" value="CARBOXYLIC ESTER HYDROLASE"/>
    <property type="match status" value="1"/>
</dbReference>
<keyword evidence="7" id="KW-1185">Reference proteome</keyword>
<evidence type="ECO:0000259" key="5">
    <source>
        <dbReference type="Pfam" id="PF00135"/>
    </source>
</evidence>
<feature type="non-terminal residue" evidence="6">
    <location>
        <position position="263"/>
    </location>
</feature>
<protein>
    <recommendedName>
        <fullName evidence="5">Carboxylesterase type B domain-containing protein</fullName>
    </recommendedName>
</protein>
<dbReference type="InterPro" id="IPR029058">
    <property type="entry name" value="AB_hydrolase_fold"/>
</dbReference>
<keyword evidence="4" id="KW-0325">Glycoprotein</keyword>
<evidence type="ECO:0000313" key="6">
    <source>
        <dbReference type="EMBL" id="CAG2061043.1"/>
    </source>
</evidence>
<feature type="domain" description="Carboxylesterase type B" evidence="5">
    <location>
        <begin position="86"/>
        <end position="236"/>
    </location>
</feature>
<reference evidence="6" key="1">
    <citation type="submission" date="2021-03" db="EMBL/GenBank/DDBJ databases">
        <authorList>
            <person name="Tran Van P."/>
        </authorList>
    </citation>
    <scope>NUCLEOTIDE SEQUENCE</scope>
</reference>
<comment type="similarity">
    <text evidence="1">Belongs to the type-B carboxylesterase/lipase family.</text>
</comment>
<dbReference type="PANTHER" id="PTHR43142:SF1">
    <property type="entry name" value="CARBOXYLIC ESTER HYDROLASE"/>
    <property type="match status" value="1"/>
</dbReference>
<sequence length="263" mass="30024">MTQLKFEGKRLKEKARKRWEEQKQQVAYLIITNPHTPGQQSWEPIGQTLFQACWFWPCLSSDTDLASLGFNPTSTRLLRSWGTPLAELNEDFNRIAPISMFYRNTSNSIEEITQKIREFYFGDHPINNETVYAAVDMFTDNVMLSGTDEAVKKHRKSASSPIFYYYFDYKGTNTFASLLGDASLHDYGVSHCDDLQYLFPFGALFPGIMLSHEDERMIDVMTTLWTNFAATGSPDRYSDLDLPILGSLAQHETSTLANYATEA</sequence>
<dbReference type="Pfam" id="PF00135">
    <property type="entry name" value="COesterase"/>
    <property type="match status" value="1"/>
</dbReference>
<proteinExistence type="inferred from homology"/>
<organism evidence="6 7">
    <name type="scientific">Timema podura</name>
    <name type="common">Walking stick</name>
    <dbReference type="NCBI Taxonomy" id="61482"/>
    <lineage>
        <taxon>Eukaryota</taxon>
        <taxon>Metazoa</taxon>
        <taxon>Ecdysozoa</taxon>
        <taxon>Arthropoda</taxon>
        <taxon>Hexapoda</taxon>
        <taxon>Insecta</taxon>
        <taxon>Pterygota</taxon>
        <taxon>Neoptera</taxon>
        <taxon>Polyneoptera</taxon>
        <taxon>Phasmatodea</taxon>
        <taxon>Timematodea</taxon>
        <taxon>Timematoidea</taxon>
        <taxon>Timematidae</taxon>
        <taxon>Timema</taxon>
    </lineage>
</organism>
<evidence type="ECO:0000256" key="1">
    <source>
        <dbReference type="ARBA" id="ARBA00005964"/>
    </source>
</evidence>
<dbReference type="EMBL" id="CAJPIN010014390">
    <property type="protein sequence ID" value="CAG2061043.1"/>
    <property type="molecule type" value="Genomic_DNA"/>
</dbReference>
<evidence type="ECO:0000256" key="2">
    <source>
        <dbReference type="ARBA" id="ARBA00022487"/>
    </source>
</evidence>